<dbReference type="InterPro" id="IPR053956">
    <property type="entry name" value="NPC1_MLD"/>
</dbReference>
<protein>
    <submittedName>
        <fullName evidence="20">Niemann-pick</fullName>
    </submittedName>
</protein>
<feature type="transmembrane region" description="Helical" evidence="17">
    <location>
        <begin position="274"/>
        <end position="295"/>
    </location>
</feature>
<accession>A0ABN7ASR6</accession>
<comment type="subcellular location">
    <subcellularLocation>
        <location evidence="1">Endomembrane system</location>
        <topology evidence="1">Multi-pass membrane protein</topology>
    </subcellularLocation>
</comment>
<feature type="transmembrane region" description="Helical" evidence="17">
    <location>
        <begin position="710"/>
        <end position="734"/>
    </location>
</feature>
<evidence type="ECO:0000256" key="17">
    <source>
        <dbReference type="SAM" id="Phobius"/>
    </source>
</evidence>
<feature type="transmembrane region" description="Helical" evidence="17">
    <location>
        <begin position="678"/>
        <end position="698"/>
    </location>
</feature>
<evidence type="ECO:0000313" key="21">
    <source>
        <dbReference type="Proteomes" id="UP001307889"/>
    </source>
</evidence>
<evidence type="ECO:0000259" key="19">
    <source>
        <dbReference type="PROSITE" id="PS50156"/>
    </source>
</evidence>
<dbReference type="Gene3D" id="1.20.1640.10">
    <property type="entry name" value="Multidrug efflux transporter AcrB transmembrane domain"/>
    <property type="match status" value="2"/>
</dbReference>
<dbReference type="PROSITE" id="PS50156">
    <property type="entry name" value="SSD"/>
    <property type="match status" value="1"/>
</dbReference>
<feature type="transmembrane region" description="Helical" evidence="17">
    <location>
        <begin position="1251"/>
        <end position="1276"/>
    </location>
</feature>
<dbReference type="PANTHER" id="PTHR45727:SF2">
    <property type="entry name" value="NPC INTRACELLULAR CHOLESTEROL TRANSPORTER 1"/>
    <property type="match status" value="1"/>
</dbReference>
<feature type="transmembrane region" description="Helical" evidence="17">
    <location>
        <begin position="1165"/>
        <end position="1196"/>
    </location>
</feature>
<evidence type="ECO:0000256" key="10">
    <source>
        <dbReference type="ARBA" id="ARBA00023136"/>
    </source>
</evidence>
<feature type="chain" id="PRO_5047321831" evidence="18">
    <location>
        <begin position="26"/>
        <end position="1372"/>
    </location>
</feature>
<keyword evidence="12" id="KW-1207">Sterol metabolism</keyword>
<comment type="catalytic activity">
    <reaction evidence="15">
        <text>cholesterol(in) = cholesterol(out)</text>
        <dbReference type="Rhea" id="RHEA:39747"/>
        <dbReference type="ChEBI" id="CHEBI:16113"/>
    </reaction>
</comment>
<evidence type="ECO:0000256" key="8">
    <source>
        <dbReference type="ARBA" id="ARBA00023055"/>
    </source>
</evidence>
<feature type="compositionally biased region" description="Polar residues" evidence="16">
    <location>
        <begin position="1345"/>
        <end position="1372"/>
    </location>
</feature>
<feature type="region of interest" description="Disordered" evidence="16">
    <location>
        <begin position="1323"/>
        <end position="1372"/>
    </location>
</feature>
<gene>
    <name evidence="20" type="ORF">NTJ_07797</name>
</gene>
<keyword evidence="5 17" id="KW-0812">Transmembrane</keyword>
<proteinExistence type="inferred from homology"/>
<feature type="transmembrane region" description="Helical" evidence="17">
    <location>
        <begin position="1202"/>
        <end position="1230"/>
    </location>
</feature>
<keyword evidence="7 17" id="KW-1133">Transmembrane helix</keyword>
<organism evidence="20 21">
    <name type="scientific">Nesidiocoris tenuis</name>
    <dbReference type="NCBI Taxonomy" id="355587"/>
    <lineage>
        <taxon>Eukaryota</taxon>
        <taxon>Metazoa</taxon>
        <taxon>Ecdysozoa</taxon>
        <taxon>Arthropoda</taxon>
        <taxon>Hexapoda</taxon>
        <taxon>Insecta</taxon>
        <taxon>Pterygota</taxon>
        <taxon>Neoptera</taxon>
        <taxon>Paraneoptera</taxon>
        <taxon>Hemiptera</taxon>
        <taxon>Heteroptera</taxon>
        <taxon>Panheteroptera</taxon>
        <taxon>Cimicomorpha</taxon>
        <taxon>Miridae</taxon>
        <taxon>Dicyphina</taxon>
        <taxon>Nesidiocoris</taxon>
    </lineage>
</organism>
<keyword evidence="4" id="KW-0153">Cholesterol metabolism</keyword>
<evidence type="ECO:0000256" key="15">
    <source>
        <dbReference type="ARBA" id="ARBA00034049"/>
    </source>
</evidence>
<evidence type="ECO:0000256" key="18">
    <source>
        <dbReference type="SAM" id="SignalP"/>
    </source>
</evidence>
<keyword evidence="13" id="KW-0325">Glycoprotein</keyword>
<evidence type="ECO:0000256" key="4">
    <source>
        <dbReference type="ARBA" id="ARBA00022548"/>
    </source>
</evidence>
<keyword evidence="9" id="KW-0443">Lipid metabolism</keyword>
<sequence length="1372" mass="151353">MKFAVQRVPQLCLLLLSSSILYASAQKCIWYGECDATTAGPLNCVYDGAPKPLDDTKAIAILNNWCPELTVPNAAGTVETCCDANQISALDRQVRLAVNFLNRCPSCLKNLLTHICNSACSPNQAAYMNVTESRPSDTVPGNLTVTSVDLHMSNEFLQGVYDSCKQVFVPSTGQLAMDLMCGAYGASRCNPLRWFSFMGDPDRNPYIAFHMNIVNTSSAVGPYQPFNKHVYPCNVGIDKDSPPCSCMDCEASCPVPPPPKPPVKPFSILGLPGLPLVMLLIFIAGSSVFLSAVLWGPSLCSLQGGLAGVILQRSEEDHHVSPTTGSVGRRLASINSRMAMAADEEASPLQSKRSSVRSVEERDSEPPVAVATPLSLFERLGKILETNLERWFYMLGKACSSNPWVTLLIGACVVIGLGHGIKYLQFTTDPVELWASPHSRARQERKFFDEHFEPFYRTEQIIITSNGLPNIIHNTSAGQIEFGPVFNKSFLLTVRSLQESIRALGRDEGYPLESICYAPLTSPFSGPTRIKQCLLQSVWGYFQDDMDSFNAEEEEGEFIVNYLDHIKSCSQNPYNPDCLASYGGPVDPAVALGGFLKPGKTLSKDAPYHEATAIILTFLVNNYHDKKKLEPALKWEWKFVEFMRNWTANEKPDFMDVAFTSERSIEDELDKESRSDSMTILVSYVIMFAYIAMALGHMRRLNTLLMDSKITLGLGGVAIVLASVASSVGFFGFARVPATLIIMEVIPFLVLAVGVDNIFILVQTHQRTPKLEGESYQDHIARVLSKAGPSILMTSLSESTCFLLGGLSDMPAVKAFALYAGMALFLDFLFQITCFVSLLTLDTLRQAGNRLDVICCVHPSRKFEPQTDPGLLYRLTKSLYVPVLMNKITRPAVIIVFFGWLCLSIVALPHIDVGLDQELAMPQGSFVHKYFKFLKQYLSIGAPVYFVLKSGLNTSDARVQNLICGGRLCNTDSLTSQIYMAFRQPESTYIGRPAASWIDDYFDWSASSSCCKYFKGNESFCPHDRYSCEKCEITLNNYTKRPDAQSFSKYVSFFLQDNPDDTCAKGGHAAYGQGVNYKLINGGKMAEVEASYFMAFHTILKTSSDFYSAMRESRIIADNITNMLQTNLAKMGVNSDVEVFPYSIFYVFYEQYLTMWMDTLKSVSISLLTIFLVTFVLMGLNLTAAFVTTLTISMIITDIGGLMYIWGVSLNAVSLVNLVMAIGISVEFCSHIVHSYGSSSKETRIAKAADAVVNMGSSVFSGITLTKFGGIIVLMFAKSQIFQVFYFRMYMCIVLVGAAHGLVFLPVLLSYIGSESNRIKGPKFDATSGSHLQRDEDSDEPTALTRVSNGNGQNLSASQHPVTPSFLSASHL</sequence>
<feature type="transmembrane region" description="Helical" evidence="17">
    <location>
        <begin position="931"/>
        <end position="948"/>
    </location>
</feature>
<dbReference type="Pfam" id="PF16414">
    <property type="entry name" value="NPC1_N"/>
    <property type="match status" value="1"/>
</dbReference>
<feature type="signal peptide" evidence="18">
    <location>
        <begin position="1"/>
        <end position="25"/>
    </location>
</feature>
<dbReference type="InterPro" id="IPR053958">
    <property type="entry name" value="HMGCR/SNAP/NPC1-like_SSD"/>
</dbReference>
<dbReference type="InterPro" id="IPR004765">
    <property type="entry name" value="NPC1-like"/>
</dbReference>
<name>A0ABN7ASR6_9HEMI</name>
<evidence type="ECO:0000256" key="1">
    <source>
        <dbReference type="ARBA" id="ARBA00004127"/>
    </source>
</evidence>
<dbReference type="NCBIfam" id="TIGR00917">
    <property type="entry name" value="2A060601"/>
    <property type="match status" value="1"/>
</dbReference>
<evidence type="ECO:0000256" key="12">
    <source>
        <dbReference type="ARBA" id="ARBA00023166"/>
    </source>
</evidence>
<feature type="transmembrane region" description="Helical" evidence="17">
    <location>
        <begin position="817"/>
        <end position="841"/>
    </location>
</feature>
<dbReference type="EMBL" id="AP028913">
    <property type="protein sequence ID" value="BES94988.1"/>
    <property type="molecule type" value="Genomic_DNA"/>
</dbReference>
<dbReference type="PANTHER" id="PTHR45727">
    <property type="entry name" value="NPC INTRACELLULAR CHOLESTEROL TRANSPORTER 1"/>
    <property type="match status" value="1"/>
</dbReference>
<evidence type="ECO:0000256" key="13">
    <source>
        <dbReference type="ARBA" id="ARBA00023180"/>
    </source>
</evidence>
<evidence type="ECO:0000256" key="7">
    <source>
        <dbReference type="ARBA" id="ARBA00022989"/>
    </source>
</evidence>
<comment type="similarity">
    <text evidence="2">Belongs to the patched family.</text>
</comment>
<dbReference type="SUPFAM" id="SSF82866">
    <property type="entry name" value="Multidrug efflux transporter AcrB transmembrane domain"/>
    <property type="match status" value="2"/>
</dbReference>
<keyword evidence="8" id="KW-0445">Lipid transport</keyword>
<keyword evidence="6 18" id="KW-0732">Signal</keyword>
<evidence type="ECO:0000256" key="2">
    <source>
        <dbReference type="ARBA" id="ARBA00005585"/>
    </source>
</evidence>
<feature type="transmembrane region" description="Helical" evidence="17">
    <location>
        <begin position="740"/>
        <end position="762"/>
    </location>
</feature>
<dbReference type="InterPro" id="IPR000731">
    <property type="entry name" value="SSD"/>
</dbReference>
<feature type="domain" description="SSD" evidence="19">
    <location>
        <begin position="676"/>
        <end position="841"/>
    </location>
</feature>
<evidence type="ECO:0000256" key="11">
    <source>
        <dbReference type="ARBA" id="ARBA00023157"/>
    </source>
</evidence>
<keyword evidence="10 17" id="KW-0472">Membrane</keyword>
<feature type="transmembrane region" description="Helical" evidence="17">
    <location>
        <begin position="892"/>
        <end position="911"/>
    </location>
</feature>
<dbReference type="Proteomes" id="UP001307889">
    <property type="component" value="Chromosome 5"/>
</dbReference>
<dbReference type="Pfam" id="PF12349">
    <property type="entry name" value="Sterol-sensing"/>
    <property type="match status" value="1"/>
</dbReference>
<keyword evidence="14" id="KW-0753">Steroid metabolism</keyword>
<evidence type="ECO:0000256" key="6">
    <source>
        <dbReference type="ARBA" id="ARBA00022729"/>
    </source>
</evidence>
<feature type="transmembrane region" description="Helical" evidence="17">
    <location>
        <begin position="1288"/>
        <end position="1313"/>
    </location>
</feature>
<evidence type="ECO:0000256" key="5">
    <source>
        <dbReference type="ARBA" id="ARBA00022692"/>
    </source>
</evidence>
<keyword evidence="11" id="KW-1015">Disulfide bond</keyword>
<keyword evidence="21" id="KW-1185">Reference proteome</keyword>
<keyword evidence="3" id="KW-0813">Transport</keyword>
<dbReference type="Pfam" id="PF22314">
    <property type="entry name" value="NPC1_MLD"/>
    <property type="match status" value="1"/>
</dbReference>
<evidence type="ECO:0000256" key="9">
    <source>
        <dbReference type="ARBA" id="ARBA00023098"/>
    </source>
</evidence>
<evidence type="ECO:0000256" key="3">
    <source>
        <dbReference type="ARBA" id="ARBA00022448"/>
    </source>
</evidence>
<dbReference type="InterPro" id="IPR032190">
    <property type="entry name" value="NPC1_N"/>
</dbReference>
<evidence type="ECO:0000256" key="14">
    <source>
        <dbReference type="ARBA" id="ARBA00023221"/>
    </source>
</evidence>
<evidence type="ECO:0000256" key="16">
    <source>
        <dbReference type="SAM" id="MobiDB-lite"/>
    </source>
</evidence>
<reference evidence="20 21" key="1">
    <citation type="submission" date="2023-09" db="EMBL/GenBank/DDBJ databases">
        <title>Nesidiocoris tenuis whole genome shotgun sequence.</title>
        <authorList>
            <person name="Shibata T."/>
            <person name="Shimoda M."/>
            <person name="Kobayashi T."/>
            <person name="Uehara T."/>
        </authorList>
    </citation>
    <scope>NUCLEOTIDE SEQUENCE [LARGE SCALE GENOMIC DNA]</scope>
    <source>
        <strain evidence="20 21">Japan</strain>
    </source>
</reference>
<feature type="region of interest" description="Disordered" evidence="16">
    <location>
        <begin position="341"/>
        <end position="364"/>
    </location>
</feature>
<evidence type="ECO:0000313" key="20">
    <source>
        <dbReference type="EMBL" id="BES94988.1"/>
    </source>
</evidence>